<comment type="caution">
    <text evidence="1">The sequence shown here is derived from an EMBL/GenBank/DDBJ whole genome shotgun (WGS) entry which is preliminary data.</text>
</comment>
<dbReference type="PANTHER" id="PTHR36439">
    <property type="entry name" value="BLL4334 PROTEIN"/>
    <property type="match status" value="1"/>
</dbReference>
<gene>
    <name evidence="1" type="ORF">BN12_1490015</name>
</gene>
<dbReference type="Pfam" id="PF08002">
    <property type="entry name" value="DUF1697"/>
    <property type="match status" value="1"/>
</dbReference>
<name>A0A077LY05_9MICO</name>
<proteinExistence type="predicted"/>
<evidence type="ECO:0000313" key="2">
    <source>
        <dbReference type="Proteomes" id="UP000035721"/>
    </source>
</evidence>
<keyword evidence="2" id="KW-1185">Reference proteome</keyword>
<dbReference type="EMBL" id="CAJB01000056">
    <property type="protein sequence ID" value="CCH76820.1"/>
    <property type="molecule type" value="Genomic_DNA"/>
</dbReference>
<evidence type="ECO:0008006" key="3">
    <source>
        <dbReference type="Google" id="ProtNLM"/>
    </source>
</evidence>
<accession>A0A077LY05</accession>
<sequence length="178" mass="19608">MTTWILFLRAVNVGKRPFPMAQLRAVLTRAGYADVETHIQTGNVRLDSPTRSRAKIEQDVEALLARDRGFSIDVVALTPKELTALAEDVESLAARHPAEHGHYVSLLKHPATPDQVATVENHGFDDEVVVVRGQAVHFLYGKPYHEARMSNAAVEKRIGVATNRNAKVIRALAAKWGA</sequence>
<dbReference type="AlphaFoldDB" id="A0A077LY05"/>
<dbReference type="SUPFAM" id="SSF160379">
    <property type="entry name" value="SP0830-like"/>
    <property type="match status" value="1"/>
</dbReference>
<reference evidence="1 2" key="1">
    <citation type="journal article" date="2013" name="ISME J.">
        <title>A metabolic model for members of the genus Tetrasphaera involved in enhanced biological phosphorus removal.</title>
        <authorList>
            <person name="Kristiansen R."/>
            <person name="Nguyen H.T.T."/>
            <person name="Saunders A.M."/>
            <person name="Nielsen J.L."/>
            <person name="Wimmer R."/>
            <person name="Le V.Q."/>
            <person name="McIlroy S.J."/>
            <person name="Petrovski S."/>
            <person name="Seviour R.J."/>
            <person name="Calteau A."/>
            <person name="Nielsen K.L."/>
            <person name="Nielsen P.H."/>
        </authorList>
    </citation>
    <scope>NUCLEOTIDE SEQUENCE [LARGE SCALE GENOMIC DNA]</scope>
    <source>
        <strain evidence="1 2">T1-X7</strain>
    </source>
</reference>
<organism evidence="1 2">
    <name type="scientific">Nostocoides japonicum T1-X7</name>
    <dbReference type="NCBI Taxonomy" id="1194083"/>
    <lineage>
        <taxon>Bacteria</taxon>
        <taxon>Bacillati</taxon>
        <taxon>Actinomycetota</taxon>
        <taxon>Actinomycetes</taxon>
        <taxon>Micrococcales</taxon>
        <taxon>Intrasporangiaceae</taxon>
        <taxon>Nostocoides</taxon>
    </lineage>
</organism>
<dbReference type="InterPro" id="IPR012545">
    <property type="entry name" value="DUF1697"/>
</dbReference>
<dbReference type="PIRSF" id="PIRSF008502">
    <property type="entry name" value="UCP008502"/>
    <property type="match status" value="1"/>
</dbReference>
<dbReference type="Gene3D" id="3.30.70.1280">
    <property type="entry name" value="SP0830-like domains"/>
    <property type="match status" value="1"/>
</dbReference>
<dbReference type="RefSeq" id="WP_048553683.1">
    <property type="nucleotide sequence ID" value="NZ_HF570958.1"/>
</dbReference>
<dbReference type="PANTHER" id="PTHR36439:SF1">
    <property type="entry name" value="DUF1697 DOMAIN-CONTAINING PROTEIN"/>
    <property type="match status" value="1"/>
</dbReference>
<dbReference type="Proteomes" id="UP000035721">
    <property type="component" value="Unassembled WGS sequence"/>
</dbReference>
<evidence type="ECO:0000313" key="1">
    <source>
        <dbReference type="EMBL" id="CCH76820.1"/>
    </source>
</evidence>
<protein>
    <recommendedName>
        <fullName evidence="3">DUF1697 domain-containing protein</fullName>
    </recommendedName>
</protein>